<dbReference type="InterPro" id="IPR025746">
    <property type="entry name" value="PilX_N_dom"/>
</dbReference>
<feature type="domain" description="Type 4 fimbrial biogenesis protein PilX N-terminal" evidence="2">
    <location>
        <begin position="8"/>
        <end position="57"/>
    </location>
</feature>
<feature type="domain" description="DUF7305" evidence="3">
    <location>
        <begin position="313"/>
        <end position="434"/>
    </location>
</feature>
<evidence type="ECO:0000313" key="4">
    <source>
        <dbReference type="EMBL" id="WOV82946.1"/>
    </source>
</evidence>
<evidence type="ECO:0000259" key="3">
    <source>
        <dbReference type="Pfam" id="PF23981"/>
    </source>
</evidence>
<organism evidence="4 5">
    <name type="scientific">Sporosarcina jeotgali</name>
    <dbReference type="NCBI Taxonomy" id="3020056"/>
    <lineage>
        <taxon>Bacteria</taxon>
        <taxon>Bacillati</taxon>
        <taxon>Bacillota</taxon>
        <taxon>Bacilli</taxon>
        <taxon>Bacillales</taxon>
        <taxon>Caryophanaceae</taxon>
        <taxon>Sporosarcina</taxon>
    </lineage>
</organism>
<protein>
    <recommendedName>
        <fullName evidence="6">Type 4 fimbrial biogenesis protein PilX N-terminal domain-containing protein</fullName>
    </recommendedName>
</protein>
<keyword evidence="1" id="KW-1133">Transmembrane helix</keyword>
<accession>A0ABZ0KTZ5</accession>
<dbReference type="Gene3D" id="2.160.20.120">
    <property type="match status" value="1"/>
</dbReference>
<evidence type="ECO:0000259" key="2">
    <source>
        <dbReference type="Pfam" id="PF14341"/>
    </source>
</evidence>
<sequence>MRKLSESGYSLLIVLMVLLVLSVLTLSILGLTVKQHTLSKQEVNDKSAFYIAEAGLNYTVKDIERIAKREILNYAPTEKLSVEVQKGNYLRAVKNAVSDSPVYPYDFEKHGTSTPTVSLTTNKKEVSDKILVTSIGKIGTKKRSLTQYVTIKYAYINEGGESGGESEPLLPVKPPSFNYPEKTAVFVDGTINLSGGAEIWGNVGTNRAAANSVTLSGGISIKGSVYVPVGYENKSLDKPSWMDIDQPLGLNDKVTFSLPEFPVYPPLSFMNNQVIYKGSNKKEVIKNGSLYIDNYISDGYRLELDKDHQFNEIKVDENNTLEINVGSNDRTIVVDHLNVANGKIKIIGTGNLTFMVKSKVSMGSGSVVNTSQDSKRLKIFLDNESIKPNELSLSGAQKIYGSLYAKNTNIQISGGGGFQGNILTGGKKVEISGGGSAKYTLLNAPNADILLSGGGTVKGTVLGKSLIMSGGTRVENGEFDINPGEFYPPEDPKFPVYKPIISDTIKVDKIIEK</sequence>
<dbReference type="InterPro" id="IPR055729">
    <property type="entry name" value="DUF7305"/>
</dbReference>
<keyword evidence="5" id="KW-1185">Reference proteome</keyword>
<evidence type="ECO:0000313" key="5">
    <source>
        <dbReference type="Proteomes" id="UP001303532"/>
    </source>
</evidence>
<dbReference type="Pfam" id="PF23981">
    <property type="entry name" value="DUF7305"/>
    <property type="match status" value="1"/>
</dbReference>
<dbReference type="RefSeq" id="WP_323690618.1">
    <property type="nucleotide sequence ID" value="NZ_CP116341.1"/>
</dbReference>
<feature type="transmembrane region" description="Helical" evidence="1">
    <location>
        <begin position="12"/>
        <end position="33"/>
    </location>
</feature>
<name>A0ABZ0KTZ5_9BACL</name>
<evidence type="ECO:0000256" key="1">
    <source>
        <dbReference type="SAM" id="Phobius"/>
    </source>
</evidence>
<proteinExistence type="predicted"/>
<evidence type="ECO:0008006" key="6">
    <source>
        <dbReference type="Google" id="ProtNLM"/>
    </source>
</evidence>
<dbReference type="EMBL" id="CP116341">
    <property type="protein sequence ID" value="WOV82946.1"/>
    <property type="molecule type" value="Genomic_DNA"/>
</dbReference>
<dbReference type="Proteomes" id="UP001303532">
    <property type="component" value="Chromosome"/>
</dbReference>
<keyword evidence="1" id="KW-0472">Membrane</keyword>
<keyword evidence="1" id="KW-0812">Transmembrane</keyword>
<reference evidence="4 5" key="1">
    <citation type="submission" date="2023-01" db="EMBL/GenBank/DDBJ databases">
        <title>Sporosarcina sp. nov., isolated from Korean tranditional fermented seafood 'Jeotgal'.</title>
        <authorList>
            <person name="Yang A.-I."/>
        </authorList>
    </citation>
    <scope>NUCLEOTIDE SEQUENCE [LARGE SCALE GENOMIC DNA]</scope>
    <source>
        <strain evidence="4 5">B2O-1</strain>
    </source>
</reference>
<dbReference type="Pfam" id="PF14341">
    <property type="entry name" value="PilX_N"/>
    <property type="match status" value="1"/>
</dbReference>
<gene>
    <name evidence="4" type="ORF">PGH26_08315</name>
</gene>